<evidence type="ECO:0000313" key="3">
    <source>
        <dbReference type="Proteomes" id="UP000037822"/>
    </source>
</evidence>
<dbReference type="AlphaFoldDB" id="A0A0N1F5E6"/>
<feature type="chain" id="PRO_5005870892" evidence="1">
    <location>
        <begin position="22"/>
        <end position="74"/>
    </location>
</feature>
<accession>A0A0N1F5E6</accession>
<keyword evidence="3" id="KW-1185">Reference proteome</keyword>
<sequence length="74" mass="8123">MFRKSLITALIVLMSAGTVLAKVPLDAPSQRDAASARHVLGEQTGPKRALRFKATRPVNLRKSAIERAWRARIG</sequence>
<evidence type="ECO:0000313" key="2">
    <source>
        <dbReference type="EMBL" id="KPH81028.1"/>
    </source>
</evidence>
<protein>
    <submittedName>
        <fullName evidence="2">Uncharacterized protein</fullName>
    </submittedName>
</protein>
<comment type="caution">
    <text evidence="2">The sequence shown here is derived from an EMBL/GenBank/DDBJ whole genome shotgun (WGS) entry which is preliminary data.</text>
</comment>
<keyword evidence="1" id="KW-0732">Signal</keyword>
<proteinExistence type="predicted"/>
<dbReference type="Proteomes" id="UP000037822">
    <property type="component" value="Unassembled WGS sequence"/>
</dbReference>
<dbReference type="EMBL" id="LGSZ01000032">
    <property type="protein sequence ID" value="KPH81028.1"/>
    <property type="molecule type" value="Genomic_DNA"/>
</dbReference>
<organism evidence="2 3">
    <name type="scientific">Bosea vaviloviae</name>
    <dbReference type="NCBI Taxonomy" id="1526658"/>
    <lineage>
        <taxon>Bacteria</taxon>
        <taxon>Pseudomonadati</taxon>
        <taxon>Pseudomonadota</taxon>
        <taxon>Alphaproteobacteria</taxon>
        <taxon>Hyphomicrobiales</taxon>
        <taxon>Boseaceae</taxon>
        <taxon>Bosea</taxon>
    </lineage>
</organism>
<reference evidence="2 3" key="1">
    <citation type="submission" date="2015-07" db="EMBL/GenBank/DDBJ databases">
        <title>Whole genome sequencing of Bosea vaviloviae isolated from cave pool.</title>
        <authorList>
            <person name="Tan N.E.H."/>
            <person name="Lee Y.P."/>
            <person name="Gan H.M."/>
            <person name="Barton H."/>
            <person name="Savka M.A."/>
        </authorList>
    </citation>
    <scope>NUCLEOTIDE SEQUENCE [LARGE SCALE GENOMIC DNA]</scope>
    <source>
        <strain evidence="2 3">SD260</strain>
    </source>
</reference>
<name>A0A0N1F5E6_9HYPH</name>
<gene>
    <name evidence="2" type="ORF">AE618_10295</name>
</gene>
<evidence type="ECO:0000256" key="1">
    <source>
        <dbReference type="SAM" id="SignalP"/>
    </source>
</evidence>
<dbReference type="OrthoDB" id="8163593at2"/>
<feature type="signal peptide" evidence="1">
    <location>
        <begin position="1"/>
        <end position="21"/>
    </location>
</feature>
<dbReference type="PATRIC" id="fig|1526658.3.peg.726"/>
<dbReference type="RefSeq" id="WP_054208965.1">
    <property type="nucleotide sequence ID" value="NZ_LGSZ01000032.1"/>
</dbReference>